<dbReference type="Proteomes" id="UP000051790">
    <property type="component" value="Unassembled WGS sequence"/>
</dbReference>
<name>A0A0R1PZX6_9LACO</name>
<protein>
    <submittedName>
        <fullName evidence="1">Uncharacterized protein</fullName>
    </submittedName>
</protein>
<accession>A0A0R1PZX6</accession>
<reference evidence="1 2" key="1">
    <citation type="journal article" date="2015" name="Genome Announc.">
        <title>Expanding the biotechnology potential of lactobacilli through comparative genomics of 213 strains and associated genera.</title>
        <authorList>
            <person name="Sun Z."/>
            <person name="Harris H.M."/>
            <person name="McCann A."/>
            <person name="Guo C."/>
            <person name="Argimon S."/>
            <person name="Zhang W."/>
            <person name="Yang X."/>
            <person name="Jeffery I.B."/>
            <person name="Cooney J.C."/>
            <person name="Kagawa T.F."/>
            <person name="Liu W."/>
            <person name="Song Y."/>
            <person name="Salvetti E."/>
            <person name="Wrobel A."/>
            <person name="Rasinkangas P."/>
            <person name="Parkhill J."/>
            <person name="Rea M.C."/>
            <person name="O'Sullivan O."/>
            <person name="Ritari J."/>
            <person name="Douillard F.P."/>
            <person name="Paul Ross R."/>
            <person name="Yang R."/>
            <person name="Briner A.E."/>
            <person name="Felis G.E."/>
            <person name="de Vos W.M."/>
            <person name="Barrangou R."/>
            <person name="Klaenhammer T.R."/>
            <person name="Caufield P.W."/>
            <person name="Cui Y."/>
            <person name="Zhang H."/>
            <person name="O'Toole P.W."/>
        </authorList>
    </citation>
    <scope>NUCLEOTIDE SEQUENCE [LARGE SCALE GENOMIC DNA]</scope>
    <source>
        <strain evidence="1 2">DSM 13343</strain>
    </source>
</reference>
<organism evidence="1 2">
    <name type="scientific">Lacticaseibacillus manihotivorans DSM 13343 = JCM 12514</name>
    <dbReference type="NCBI Taxonomy" id="1423769"/>
    <lineage>
        <taxon>Bacteria</taxon>
        <taxon>Bacillati</taxon>
        <taxon>Bacillota</taxon>
        <taxon>Bacilli</taxon>
        <taxon>Lactobacillales</taxon>
        <taxon>Lactobacillaceae</taxon>
        <taxon>Lacticaseibacillus</taxon>
    </lineage>
</organism>
<dbReference type="AlphaFoldDB" id="A0A0R1PZX6"/>
<dbReference type="EMBL" id="AZEU01000313">
    <property type="protein sequence ID" value="KRL37804.1"/>
    <property type="molecule type" value="Genomic_DNA"/>
</dbReference>
<evidence type="ECO:0000313" key="2">
    <source>
        <dbReference type="Proteomes" id="UP000051790"/>
    </source>
</evidence>
<dbReference type="PATRIC" id="fig|1423769.4.peg.2980"/>
<proteinExistence type="predicted"/>
<keyword evidence="2" id="KW-1185">Reference proteome</keyword>
<gene>
    <name evidence="1" type="ORF">FD01_GL002761</name>
</gene>
<evidence type="ECO:0000313" key="1">
    <source>
        <dbReference type="EMBL" id="KRL37804.1"/>
    </source>
</evidence>
<sequence length="430" mass="47833">MQIEIWTSGNAKRRKYKMKYNTQGLLRDWQHNKPAMQELARHAASKTAQKPTITAILTATNAERLLGCKVQKIGKQKLATPPRQAIALLPSLVEAMGDNVASLHQLLSAYYSNVVQREDYVAALKLGLTNMVAIDFLTDRHHKTTPASQRKLFQVMGRDDIYRNDKRILSDVARAVSLALFNRVSGKQLTTVAGTGLYLTRDIIRDCMQRPTEATDEQLSNALVLMRIAGYIHLAQNNELTDAGKKLVIVHDKQGKEIANHRVYVVSDFGKANWQMVQKNFALNLNIRLGHTVLGQLLGRDVVSAYFPDLSGGVTRPVIGFMLSRACDSADNTPIMTLAVARDTTQSIADVSPSAAAKYVDQCLVLKSVQATKMSIKEARENGYNLDEWQINSPAEKLIVPTNTDALMMCIERLKRANIKGVKVHQLLND</sequence>
<comment type="caution">
    <text evidence="1">The sequence shown here is derived from an EMBL/GenBank/DDBJ whole genome shotgun (WGS) entry which is preliminary data.</text>
</comment>